<protein>
    <submittedName>
        <fullName evidence="2">Uncharacterized protein</fullName>
    </submittedName>
</protein>
<keyword evidence="1" id="KW-0472">Membrane</keyword>
<evidence type="ECO:0000313" key="3">
    <source>
        <dbReference type="Proteomes" id="UP000663608"/>
    </source>
</evidence>
<feature type="transmembrane region" description="Helical" evidence="1">
    <location>
        <begin position="35"/>
        <end position="58"/>
    </location>
</feature>
<proteinExistence type="predicted"/>
<name>A0AA45QQT8_9LACT</name>
<accession>A0AA45QQT8</accession>
<gene>
    <name evidence="2" type="ORF">JW886_06535</name>
</gene>
<dbReference type="KEGG" id="lti:JW886_06535"/>
<keyword evidence="1" id="KW-0812">Transmembrane</keyword>
<keyword evidence="3" id="KW-1185">Reference proteome</keyword>
<sequence>MKRDLKIPTAIIAVQVILAALAGAFTKLILQNTGWLLQLIAFIIVFVIVYSLVGLVYLKIKK</sequence>
<reference evidence="2 3" key="1">
    <citation type="submission" date="2021-02" db="EMBL/GenBank/DDBJ databases">
        <title>Complete genome sequence of Lactococcus lactis strain K_LL004.</title>
        <authorList>
            <person name="Kim H.B."/>
        </authorList>
    </citation>
    <scope>NUCLEOTIDE SEQUENCE [LARGE SCALE GENOMIC DNA]</scope>
    <source>
        <strain evidence="2 3">K_LL004</strain>
    </source>
</reference>
<dbReference type="Proteomes" id="UP000663608">
    <property type="component" value="Chromosome"/>
</dbReference>
<feature type="transmembrane region" description="Helical" evidence="1">
    <location>
        <begin position="7"/>
        <end position="29"/>
    </location>
</feature>
<evidence type="ECO:0000313" key="2">
    <source>
        <dbReference type="EMBL" id="QSE76122.1"/>
    </source>
</evidence>
<organism evidence="2 3">
    <name type="scientific">Lactococcus taiwanensis</name>
    <dbReference type="NCBI Taxonomy" id="1151742"/>
    <lineage>
        <taxon>Bacteria</taxon>
        <taxon>Bacillati</taxon>
        <taxon>Bacillota</taxon>
        <taxon>Bacilli</taxon>
        <taxon>Lactobacillales</taxon>
        <taxon>Streptococcaceae</taxon>
        <taxon>Lactococcus</taxon>
    </lineage>
</organism>
<dbReference type="AlphaFoldDB" id="A0AA45QQT8"/>
<keyword evidence="1" id="KW-1133">Transmembrane helix</keyword>
<evidence type="ECO:0000256" key="1">
    <source>
        <dbReference type="SAM" id="Phobius"/>
    </source>
</evidence>
<dbReference type="EMBL" id="CP070872">
    <property type="protein sequence ID" value="QSE76122.1"/>
    <property type="molecule type" value="Genomic_DNA"/>
</dbReference>
<dbReference type="RefSeq" id="WP_075525549.1">
    <property type="nucleotide sequence ID" value="NZ_CP070381.1"/>
</dbReference>